<dbReference type="GO" id="GO:0003677">
    <property type="term" value="F:DNA binding"/>
    <property type="evidence" value="ECO:0007669"/>
    <property type="project" value="InterPro"/>
</dbReference>
<dbReference type="AlphaFoldDB" id="X1I3K8"/>
<dbReference type="InterPro" id="IPR001387">
    <property type="entry name" value="Cro/C1-type_HTH"/>
</dbReference>
<name>X1I3K8_9ZZZZ</name>
<dbReference type="InterPro" id="IPR010982">
    <property type="entry name" value="Lambda_DNA-bd_dom_sf"/>
</dbReference>
<protein>
    <recommendedName>
        <fullName evidence="1">HTH cro/C1-type domain-containing protein</fullName>
    </recommendedName>
</protein>
<dbReference type="EMBL" id="BARU01033123">
    <property type="protein sequence ID" value="GAH63895.1"/>
    <property type="molecule type" value="Genomic_DNA"/>
</dbReference>
<dbReference type="PROSITE" id="PS50943">
    <property type="entry name" value="HTH_CROC1"/>
    <property type="match status" value="1"/>
</dbReference>
<dbReference type="SUPFAM" id="SSF47413">
    <property type="entry name" value="lambda repressor-like DNA-binding domains"/>
    <property type="match status" value="1"/>
</dbReference>
<organism evidence="2">
    <name type="scientific">marine sediment metagenome</name>
    <dbReference type="NCBI Taxonomy" id="412755"/>
    <lineage>
        <taxon>unclassified sequences</taxon>
        <taxon>metagenomes</taxon>
        <taxon>ecological metagenomes</taxon>
    </lineage>
</organism>
<sequence>NISKGYLSQLEISVRSPSLKLLKQLSNIFSVPLDYLVFDKATLDGQEIPEAIIVFFRTENLSDKDLEELKSLFEWWKKQREKRK</sequence>
<gene>
    <name evidence="2" type="ORF">S03H2_52157</name>
</gene>
<dbReference type="Pfam" id="PF01381">
    <property type="entry name" value="HTH_3"/>
    <property type="match status" value="1"/>
</dbReference>
<evidence type="ECO:0000313" key="2">
    <source>
        <dbReference type="EMBL" id="GAH63895.1"/>
    </source>
</evidence>
<proteinExistence type="predicted"/>
<comment type="caution">
    <text evidence="2">The sequence shown here is derived from an EMBL/GenBank/DDBJ whole genome shotgun (WGS) entry which is preliminary data.</text>
</comment>
<feature type="domain" description="HTH cro/C1-type" evidence="1">
    <location>
        <begin position="1"/>
        <end position="36"/>
    </location>
</feature>
<feature type="non-terminal residue" evidence="2">
    <location>
        <position position="1"/>
    </location>
</feature>
<reference evidence="2" key="1">
    <citation type="journal article" date="2014" name="Front. Microbiol.">
        <title>High frequency of phylogenetically diverse reductive dehalogenase-homologous genes in deep subseafloor sedimentary metagenomes.</title>
        <authorList>
            <person name="Kawai M."/>
            <person name="Futagami T."/>
            <person name="Toyoda A."/>
            <person name="Takaki Y."/>
            <person name="Nishi S."/>
            <person name="Hori S."/>
            <person name="Arai W."/>
            <person name="Tsubouchi T."/>
            <person name="Morono Y."/>
            <person name="Uchiyama I."/>
            <person name="Ito T."/>
            <person name="Fujiyama A."/>
            <person name="Inagaki F."/>
            <person name="Takami H."/>
        </authorList>
    </citation>
    <scope>NUCLEOTIDE SEQUENCE</scope>
    <source>
        <strain evidence="2">Expedition CK06-06</strain>
    </source>
</reference>
<dbReference type="CDD" id="cd00093">
    <property type="entry name" value="HTH_XRE"/>
    <property type="match status" value="1"/>
</dbReference>
<accession>X1I3K8</accession>
<evidence type="ECO:0000259" key="1">
    <source>
        <dbReference type="PROSITE" id="PS50943"/>
    </source>
</evidence>
<dbReference type="Gene3D" id="1.10.260.40">
    <property type="entry name" value="lambda repressor-like DNA-binding domains"/>
    <property type="match status" value="1"/>
</dbReference>